<dbReference type="HAMAP" id="MF_01420">
    <property type="entry name" value="HTH_type_WhiA"/>
    <property type="match status" value="1"/>
</dbReference>
<comment type="function">
    <text evidence="4">Involved in cell division and chromosome segregation.</text>
</comment>
<evidence type="ECO:0000259" key="7">
    <source>
        <dbReference type="Pfam" id="PF14527"/>
    </source>
</evidence>
<evidence type="ECO:0000313" key="8">
    <source>
        <dbReference type="EMBL" id="RHF50444.1"/>
    </source>
</evidence>
<evidence type="ECO:0000313" key="9">
    <source>
        <dbReference type="Proteomes" id="UP000283442"/>
    </source>
</evidence>
<dbReference type="InterPro" id="IPR023054">
    <property type="entry name" value="Sporulation_regulator_WhiA_C"/>
</dbReference>
<evidence type="ECO:0000256" key="4">
    <source>
        <dbReference type="HAMAP-Rule" id="MF_01420"/>
    </source>
</evidence>
<dbReference type="Pfam" id="PF14527">
    <property type="entry name" value="LAGLIDADG_WhiA"/>
    <property type="match status" value="1"/>
</dbReference>
<keyword evidence="2 4" id="KW-0238">DNA-binding</keyword>
<dbReference type="PANTHER" id="PTHR37307">
    <property type="entry name" value="CELL DIVISION PROTEIN WHIA-RELATED"/>
    <property type="match status" value="1"/>
</dbReference>
<dbReference type="GO" id="GO:0003677">
    <property type="term" value="F:DNA binding"/>
    <property type="evidence" value="ECO:0007669"/>
    <property type="project" value="UniProtKB-UniRule"/>
</dbReference>
<dbReference type="OrthoDB" id="401278at2"/>
<dbReference type="Pfam" id="PF10298">
    <property type="entry name" value="WhiA_N"/>
    <property type="match status" value="1"/>
</dbReference>
<dbReference type="InterPro" id="IPR003802">
    <property type="entry name" value="Sporulation_regulator_WhiA"/>
</dbReference>
<name>A0A414NUP9_9FIRM</name>
<dbReference type="InterPro" id="IPR027434">
    <property type="entry name" value="Homing_endonucl"/>
</dbReference>
<keyword evidence="1 4" id="KW-0132">Cell division</keyword>
<dbReference type="GO" id="GO:0043937">
    <property type="term" value="P:regulation of sporulation"/>
    <property type="evidence" value="ECO:0007669"/>
    <property type="project" value="InterPro"/>
</dbReference>
<organism evidence="8 9">
    <name type="scientific">Mitsuokella multacida</name>
    <dbReference type="NCBI Taxonomy" id="52226"/>
    <lineage>
        <taxon>Bacteria</taxon>
        <taxon>Bacillati</taxon>
        <taxon>Bacillota</taxon>
        <taxon>Negativicutes</taxon>
        <taxon>Selenomonadales</taxon>
        <taxon>Selenomonadaceae</taxon>
        <taxon>Mitsuokella</taxon>
    </lineage>
</organism>
<keyword evidence="3 4" id="KW-0131">Cell cycle</keyword>
<dbReference type="Pfam" id="PF02650">
    <property type="entry name" value="HTH_WhiA"/>
    <property type="match status" value="1"/>
</dbReference>
<feature type="domain" description="Sporulation transcription regulator WhiA N-terminal" evidence="6">
    <location>
        <begin position="22"/>
        <end position="111"/>
    </location>
</feature>
<evidence type="ECO:0000256" key="2">
    <source>
        <dbReference type="ARBA" id="ARBA00023125"/>
    </source>
</evidence>
<feature type="domain" description="WhiA LAGLIDADG-like" evidence="7">
    <location>
        <begin position="132"/>
        <end position="223"/>
    </location>
</feature>
<dbReference type="PANTHER" id="PTHR37307:SF1">
    <property type="entry name" value="CELL DIVISION PROTEIN WHIA-RELATED"/>
    <property type="match status" value="1"/>
</dbReference>
<feature type="domain" description="Sporulation regulator WhiA C-terminal" evidence="5">
    <location>
        <begin position="226"/>
        <end position="308"/>
    </location>
</feature>
<comment type="caution">
    <text evidence="8">The sequence shown here is derived from an EMBL/GenBank/DDBJ whole genome shotgun (WGS) entry which is preliminary data.</text>
</comment>
<evidence type="ECO:0000259" key="5">
    <source>
        <dbReference type="Pfam" id="PF02650"/>
    </source>
</evidence>
<sequence length="327" mass="36279">MILPSFATEVKNELARLTYEDSCCRTAELAALLRMGATITFGMHHTFGLNFTTENAAVARKVLQLLKSEGGSIRTEITVSRSRRLKKNNSYSVRVMPAPPVATLLEHLGFLHDESLNMDSDMGILRKSCCRAAYLRGAFLGGGSVNRPEASYHLELVTGSYGLGNLLYTLMKRMEFPVGFTDRKDSYIVYLKECDAIIDFLAMLQADKAVEAFEIARNIKEVRSQVNRLVNCETANLQKAVDAALRQLHDIEVLRRQKGGLAALPDRLRETAEARLEEPGASIVELGDMLGVSKSGVNHRLRKLHALAATIEKEEGKEKEKEGDHTV</sequence>
<reference evidence="8 9" key="1">
    <citation type="submission" date="2018-08" db="EMBL/GenBank/DDBJ databases">
        <title>A genome reference for cultivated species of the human gut microbiota.</title>
        <authorList>
            <person name="Zou Y."/>
            <person name="Xue W."/>
            <person name="Luo G."/>
        </authorList>
    </citation>
    <scope>NUCLEOTIDE SEQUENCE [LARGE SCALE GENOMIC DNA]</scope>
    <source>
        <strain evidence="8 9">AM25-21AC</strain>
    </source>
</reference>
<evidence type="ECO:0000256" key="3">
    <source>
        <dbReference type="ARBA" id="ARBA00023306"/>
    </source>
</evidence>
<protein>
    <recommendedName>
        <fullName evidence="4">Probable cell division protein WhiA</fullName>
    </recommendedName>
</protein>
<gene>
    <name evidence="4 8" type="primary">whiA</name>
    <name evidence="8" type="ORF">DW674_11255</name>
</gene>
<evidence type="ECO:0000256" key="1">
    <source>
        <dbReference type="ARBA" id="ARBA00022618"/>
    </source>
</evidence>
<dbReference type="GO" id="GO:0051301">
    <property type="term" value="P:cell division"/>
    <property type="evidence" value="ECO:0007669"/>
    <property type="project" value="UniProtKB-UniRule"/>
</dbReference>
<dbReference type="EMBL" id="QRHE01000016">
    <property type="protein sequence ID" value="RHF50444.1"/>
    <property type="molecule type" value="Genomic_DNA"/>
</dbReference>
<dbReference type="Proteomes" id="UP000283442">
    <property type="component" value="Unassembled WGS sequence"/>
</dbReference>
<comment type="similarity">
    <text evidence="4">Belongs to the WhiA family.</text>
</comment>
<dbReference type="Gene3D" id="3.10.28.10">
    <property type="entry name" value="Homing endonucleases"/>
    <property type="match status" value="1"/>
</dbReference>
<dbReference type="InterPro" id="IPR039518">
    <property type="entry name" value="WhiA_LAGLIDADG_dom"/>
</dbReference>
<dbReference type="NCBIfam" id="TIGR00647">
    <property type="entry name" value="DNA_bind_WhiA"/>
    <property type="match status" value="1"/>
</dbReference>
<proteinExistence type="inferred from homology"/>
<evidence type="ECO:0000259" key="6">
    <source>
        <dbReference type="Pfam" id="PF10298"/>
    </source>
</evidence>
<accession>A0A414NUP9</accession>
<dbReference type="AlphaFoldDB" id="A0A414NUP9"/>
<dbReference type="RefSeq" id="WP_118176976.1">
    <property type="nucleotide sequence ID" value="NZ_CAUCJG010000013.1"/>
</dbReference>
<dbReference type="SUPFAM" id="SSF55608">
    <property type="entry name" value="Homing endonucleases"/>
    <property type="match status" value="1"/>
</dbReference>
<dbReference type="InterPro" id="IPR018478">
    <property type="entry name" value="Sporu_reg_WhiA_N_dom"/>
</dbReference>